<organism evidence="3">
    <name type="scientific">Salmonella muenchen</name>
    <dbReference type="NCBI Taxonomy" id="596"/>
    <lineage>
        <taxon>Bacteria</taxon>
        <taxon>Pseudomonadati</taxon>
        <taxon>Pseudomonadota</taxon>
        <taxon>Gammaproteobacteria</taxon>
        <taxon>Enterobacterales</taxon>
        <taxon>Enterobacteriaceae</taxon>
        <taxon>Salmonella</taxon>
    </lineage>
</organism>
<feature type="region of interest" description="Disordered" evidence="1">
    <location>
        <begin position="269"/>
        <end position="312"/>
    </location>
</feature>
<proteinExistence type="predicted"/>
<dbReference type="AlphaFoldDB" id="A0A5W3IS39"/>
<dbReference type="EMBL" id="AAHIXF010000031">
    <property type="protein sequence ID" value="EBW6611831.1"/>
    <property type="molecule type" value="Genomic_DNA"/>
</dbReference>
<protein>
    <submittedName>
        <fullName evidence="3">DUF3991 domain-containing protein</fullName>
    </submittedName>
</protein>
<comment type="caution">
    <text evidence="3">The sequence shown here is derived from an EMBL/GenBank/DDBJ whole genome shotgun (WGS) entry which is preliminary data.</text>
</comment>
<name>A0A5W3IS39_SALMU</name>
<dbReference type="Pfam" id="PF13155">
    <property type="entry name" value="Toprim_2"/>
    <property type="match status" value="1"/>
</dbReference>
<accession>A0A5W3IS39</accession>
<reference evidence="3" key="1">
    <citation type="submission" date="2018-06" db="EMBL/GenBank/DDBJ databases">
        <authorList>
            <person name="Ashton P.M."/>
            <person name="Dallman T."/>
            <person name="Nair S."/>
            <person name="De Pinna E."/>
            <person name="Peters T."/>
            <person name="Grant K."/>
        </authorList>
    </citation>
    <scope>NUCLEOTIDE SEQUENCE</scope>
    <source>
        <strain evidence="3">246187</strain>
    </source>
</reference>
<dbReference type="SUPFAM" id="SSF56731">
    <property type="entry name" value="DNA primase core"/>
    <property type="match status" value="1"/>
</dbReference>
<dbReference type="CDD" id="cd01029">
    <property type="entry name" value="TOPRIM_primases"/>
    <property type="match status" value="1"/>
</dbReference>
<feature type="domain" description="DUF3991" evidence="2">
    <location>
        <begin position="128"/>
        <end position="185"/>
    </location>
</feature>
<dbReference type="Gene3D" id="3.40.1360.10">
    <property type="match status" value="1"/>
</dbReference>
<feature type="compositionally biased region" description="Basic and acidic residues" evidence="1">
    <location>
        <begin position="272"/>
        <end position="312"/>
    </location>
</feature>
<evidence type="ECO:0000259" key="2">
    <source>
        <dbReference type="Pfam" id="PF13154"/>
    </source>
</evidence>
<evidence type="ECO:0000313" key="3">
    <source>
        <dbReference type="EMBL" id="EBW6611831.1"/>
    </source>
</evidence>
<evidence type="ECO:0000256" key="1">
    <source>
        <dbReference type="SAM" id="MobiDB-lite"/>
    </source>
</evidence>
<sequence length="312" mass="34399">MDKEKIASLRNIPLEKVLEGIGATADPKDPKNNWRTPAGRITVSGDKFFNHDMDKGGGGAIDLLMHVGDYNFKEAVSWLGGSFGREAAVNQYQYESVKHAENILDTTPKPRSKIPEPVLSKLSRVKDYLINQRAIPEPVVNNAIEKNRLWADKFGNAVFGLRNLDGKIVGAELRGTYEKPFHGVRGEKGMFITGNASSRKAVFVEAAIDALSYQAINPNALVLSTTGSGKALLQSTARTLDEKGFKIIAGFDNDKEGELFAAQVAEVVPTAERQRPAHGKDWNQQLKEGKREQDAEKKPDSGKKEQKNELER</sequence>
<dbReference type="SUPFAM" id="SSF57783">
    <property type="entry name" value="Zinc beta-ribbon"/>
    <property type="match status" value="1"/>
</dbReference>
<dbReference type="InterPro" id="IPR025054">
    <property type="entry name" value="DUF3991"/>
</dbReference>
<dbReference type="InterPro" id="IPR034154">
    <property type="entry name" value="TOPRIM_DnaG/twinkle"/>
</dbReference>
<dbReference type="Pfam" id="PF13154">
    <property type="entry name" value="DUF3991"/>
    <property type="match status" value="1"/>
</dbReference>
<gene>
    <name evidence="3" type="ORF">DP785_23820</name>
</gene>